<evidence type="ECO:0000313" key="1">
    <source>
        <dbReference type="EMBL" id="MFC7151242.1"/>
    </source>
</evidence>
<accession>A0ABW2FI89</accession>
<proteinExistence type="predicted"/>
<protein>
    <recommendedName>
        <fullName evidence="3">ThuA-like domain-containing protein</fullName>
    </recommendedName>
</protein>
<reference evidence="2" key="1">
    <citation type="journal article" date="2019" name="Int. J. Syst. Evol. Microbiol.">
        <title>The Global Catalogue of Microorganisms (GCM) 10K type strain sequencing project: providing services to taxonomists for standard genome sequencing and annotation.</title>
        <authorList>
            <consortium name="The Broad Institute Genomics Platform"/>
            <consortium name="The Broad Institute Genome Sequencing Center for Infectious Disease"/>
            <person name="Wu L."/>
            <person name="Ma J."/>
        </authorList>
    </citation>
    <scope>NUCLEOTIDE SEQUENCE [LARGE SCALE GENOMIC DNA]</scope>
    <source>
        <strain evidence="2">KCTC 12907</strain>
    </source>
</reference>
<dbReference type="RefSeq" id="WP_378047711.1">
    <property type="nucleotide sequence ID" value="NZ_JBHMDN010000015.1"/>
</dbReference>
<name>A0ABW2FI89_9BACL</name>
<evidence type="ECO:0008006" key="3">
    <source>
        <dbReference type="Google" id="ProtNLM"/>
    </source>
</evidence>
<keyword evidence="2" id="KW-1185">Reference proteome</keyword>
<gene>
    <name evidence="1" type="ORF">ACFQMJ_22120</name>
</gene>
<sequence>MRRIAALYAGISHQHRSWNIPKYRRFISEIVYIPEMTEASLQDFDVVLVPSRLHAGLLRKIKPWIQAFAERGGIVVVFWPLAGDVVPEQRWEHRPTNFWWWLDKNARSGLVLDRPEHPMFRYLTLEDCTWHQHGVFHPNPATAETLVSIENDGAIFYIDKPASGGTWIVMSLDPEYHFGSYFMPATERFLDGFFPYIAEGAV</sequence>
<organism evidence="1 2">
    <name type="scientific">Cohnella cellulosilytica</name>
    <dbReference type="NCBI Taxonomy" id="986710"/>
    <lineage>
        <taxon>Bacteria</taxon>
        <taxon>Bacillati</taxon>
        <taxon>Bacillota</taxon>
        <taxon>Bacilli</taxon>
        <taxon>Bacillales</taxon>
        <taxon>Paenibacillaceae</taxon>
        <taxon>Cohnella</taxon>
    </lineage>
</organism>
<dbReference type="Proteomes" id="UP001596378">
    <property type="component" value="Unassembled WGS sequence"/>
</dbReference>
<comment type="caution">
    <text evidence="1">The sequence shown here is derived from an EMBL/GenBank/DDBJ whole genome shotgun (WGS) entry which is preliminary data.</text>
</comment>
<evidence type="ECO:0000313" key="2">
    <source>
        <dbReference type="Proteomes" id="UP001596378"/>
    </source>
</evidence>
<dbReference type="EMBL" id="JBHTAI010000015">
    <property type="protein sequence ID" value="MFC7151242.1"/>
    <property type="molecule type" value="Genomic_DNA"/>
</dbReference>